<gene>
    <name evidence="1" type="ORF">IC621_01240</name>
</gene>
<dbReference type="Pfam" id="PF14907">
    <property type="entry name" value="NTP_transf_5"/>
    <property type="match status" value="1"/>
</dbReference>
<evidence type="ECO:0000313" key="1">
    <source>
        <dbReference type="EMBL" id="MBD1378840.1"/>
    </source>
</evidence>
<keyword evidence="2" id="KW-1185">Reference proteome</keyword>
<sequence>MNSQFDLNIASVPKELILICELLNENKMISGEKFEHIDWSLFLKLSIHHRVYPLLYYKLKDKECVPQNVINRLRTEYKKNTFKMLFLSGEMEQISRQFGEENIKMIHLKGPILAAELYGDLSLRTSSDLDVLVPLSELNKVDRMLLESGYVKEELVSVLNDWKWRHHHIGYVHPKKQIKLEVHWRLNPGPAKEPSFSELWERKRKSSMTNFPVYFLSQEDLLLFLISHGARHGWSRLRWLVDIHQMMKQEFDWKKTKKHLKKFQFLTITEQALILCSQLFKTPINTGLQQKINNRSWKLAQSTIFYYEQLINLHREPLPADVAKYHKNYLFSIKSLQHKFLFILSFLYPYPMDIKVLRLPKFLHFLYFPLRPFIWFFRKTISRTIGEN</sequence>
<organism evidence="1 2">
    <name type="scientific">Metabacillus arenae</name>
    <dbReference type="NCBI Taxonomy" id="2771434"/>
    <lineage>
        <taxon>Bacteria</taxon>
        <taxon>Bacillati</taxon>
        <taxon>Bacillota</taxon>
        <taxon>Bacilli</taxon>
        <taxon>Bacillales</taxon>
        <taxon>Bacillaceae</taxon>
        <taxon>Metabacillus</taxon>
    </lineage>
</organism>
<proteinExistence type="predicted"/>
<accession>A0A926NDH5</accession>
<dbReference type="Proteomes" id="UP000626844">
    <property type="component" value="Unassembled WGS sequence"/>
</dbReference>
<name>A0A926NDH5_9BACI</name>
<protein>
    <submittedName>
        <fullName evidence="1">Nucleotidyltransferase family protein</fullName>
    </submittedName>
</protein>
<dbReference type="AlphaFoldDB" id="A0A926NDH5"/>
<dbReference type="InterPro" id="IPR039498">
    <property type="entry name" value="NTP_transf_5"/>
</dbReference>
<comment type="caution">
    <text evidence="1">The sequence shown here is derived from an EMBL/GenBank/DDBJ whole genome shotgun (WGS) entry which is preliminary data.</text>
</comment>
<reference evidence="1" key="1">
    <citation type="submission" date="2020-09" db="EMBL/GenBank/DDBJ databases">
        <title>A novel bacterium of genus Bacillus, isolated from South China Sea.</title>
        <authorList>
            <person name="Huang H."/>
            <person name="Mo K."/>
            <person name="Hu Y."/>
        </authorList>
    </citation>
    <scope>NUCLEOTIDE SEQUENCE</scope>
    <source>
        <strain evidence="1">IB182487</strain>
    </source>
</reference>
<dbReference type="RefSeq" id="WP_191154908.1">
    <property type="nucleotide sequence ID" value="NZ_JACXAI010000001.1"/>
</dbReference>
<dbReference type="EMBL" id="JACXAI010000001">
    <property type="protein sequence ID" value="MBD1378840.1"/>
    <property type="molecule type" value="Genomic_DNA"/>
</dbReference>
<evidence type="ECO:0000313" key="2">
    <source>
        <dbReference type="Proteomes" id="UP000626844"/>
    </source>
</evidence>